<accession>A0A1G6K292</accession>
<evidence type="ECO:0000313" key="1">
    <source>
        <dbReference type="EMBL" id="SDC24406.1"/>
    </source>
</evidence>
<gene>
    <name evidence="1" type="ORF">SAMN04487779_1001340</name>
</gene>
<dbReference type="EMBL" id="FMZX01000001">
    <property type="protein sequence ID" value="SDC24406.1"/>
    <property type="molecule type" value="Genomic_DNA"/>
</dbReference>
<organism evidence="1 2">
    <name type="scientific">Belnapia rosea</name>
    <dbReference type="NCBI Taxonomy" id="938405"/>
    <lineage>
        <taxon>Bacteria</taxon>
        <taxon>Pseudomonadati</taxon>
        <taxon>Pseudomonadota</taxon>
        <taxon>Alphaproteobacteria</taxon>
        <taxon>Acetobacterales</taxon>
        <taxon>Roseomonadaceae</taxon>
        <taxon>Belnapia</taxon>
    </lineage>
</organism>
<keyword evidence="2" id="KW-1185">Reference proteome</keyword>
<keyword evidence="1" id="KW-0436">Ligase</keyword>
<dbReference type="RefSeq" id="WP_090659843.1">
    <property type="nucleotide sequence ID" value="NZ_FMZX01000001.1"/>
</dbReference>
<sequence>MPGTAAADPLILTLRLDAVAQARFDRERQAHFPPARNHLAAHLTLFHHLPGGAIRDIEARLEALCASQRPFRLAVHDLWMMGQGVAYRLRAAELMALHAALAEAWQEWLTPQDRQALRPHVTIQNKVPAAEARALHDAMRAEFQPFDAEAIGLALWHYRGGPWEPAAAYGFAAS</sequence>
<dbReference type="Proteomes" id="UP000198925">
    <property type="component" value="Unassembled WGS sequence"/>
</dbReference>
<dbReference type="SUPFAM" id="SSF55144">
    <property type="entry name" value="LigT-like"/>
    <property type="match status" value="1"/>
</dbReference>
<protein>
    <submittedName>
        <fullName evidence="1">2'-5' RNA ligase</fullName>
    </submittedName>
</protein>
<dbReference type="Gene3D" id="3.90.1140.10">
    <property type="entry name" value="Cyclic phosphodiesterase"/>
    <property type="match status" value="1"/>
</dbReference>
<dbReference type="STRING" id="938405.SAMN02927895_00532"/>
<evidence type="ECO:0000313" key="2">
    <source>
        <dbReference type="Proteomes" id="UP000198925"/>
    </source>
</evidence>
<name>A0A1G6K292_9PROT</name>
<dbReference type="Pfam" id="PF13563">
    <property type="entry name" value="2_5_RNA_ligase2"/>
    <property type="match status" value="1"/>
</dbReference>
<dbReference type="GO" id="GO:0016874">
    <property type="term" value="F:ligase activity"/>
    <property type="evidence" value="ECO:0007669"/>
    <property type="project" value="UniProtKB-KW"/>
</dbReference>
<reference evidence="1 2" key="1">
    <citation type="submission" date="2016-10" db="EMBL/GenBank/DDBJ databases">
        <authorList>
            <person name="de Groot N.N."/>
        </authorList>
    </citation>
    <scope>NUCLEOTIDE SEQUENCE [LARGE SCALE GENOMIC DNA]</scope>
    <source>
        <strain evidence="1 2">CPCC 100156</strain>
    </source>
</reference>
<dbReference type="AlphaFoldDB" id="A0A1G6K292"/>
<dbReference type="InterPro" id="IPR009097">
    <property type="entry name" value="Cyclic_Pdiesterase"/>
</dbReference>
<proteinExistence type="predicted"/>